<dbReference type="GO" id="GO:0008104">
    <property type="term" value="P:intracellular protein localization"/>
    <property type="evidence" value="ECO:0007669"/>
    <property type="project" value="TreeGrafter"/>
</dbReference>
<evidence type="ECO:0000259" key="4">
    <source>
        <dbReference type="PROSITE" id="PS50002"/>
    </source>
</evidence>
<evidence type="ECO:0000313" key="6">
    <source>
        <dbReference type="Proteomes" id="UP000183365"/>
    </source>
</evidence>
<sequence length="402" mass="45145">MSDENEDIDVSNTSIPQIQPKKKKPFVMVKSGIDTKNLSNKDEDAYVKNLLSDKNLIEEDIVLNRPNLANLNTDLMSNSGSSVVITPTNNNESNSQNDLNYSDSDFESNLIDRLDNTADLSSSSSEYDSDQIVVLDPLNISDEEDMNTISSDDEEILPVNPATLDKKLFYAVHKFLGPESSHCPLKKNEECIVLNDEDVYWWLVRRNRDGRIGFVPGEILEGWNDKLARWNAFINERQSKEGKDEIDDSPINEDHSKSSLVKFDANVTYVPYNSTESVYSGSLHEIGPVDEDELKSDISWGSMPKLQIKKNGNTNSVKKQLNIDKIINKQEDIPQWSPSKPFFGRESPSGSIGDYSTSELNSDSSVYEDSQSSSDDNILHDDVSREYTPILGKIDDLVNLLS</sequence>
<feature type="compositionally biased region" description="Polar residues" evidence="3">
    <location>
        <begin position="348"/>
        <end position="361"/>
    </location>
</feature>
<name>A0A1L0CU56_9ASCO</name>
<evidence type="ECO:0000313" key="5">
    <source>
        <dbReference type="EMBL" id="SGZ38287.1"/>
    </source>
</evidence>
<dbReference type="InterPro" id="IPR001452">
    <property type="entry name" value="SH3_domain"/>
</dbReference>
<accession>A0A1L0CU56</accession>
<keyword evidence="1 2" id="KW-0728">SH3 domain</keyword>
<evidence type="ECO:0000256" key="2">
    <source>
        <dbReference type="PROSITE-ProRule" id="PRU00192"/>
    </source>
</evidence>
<feature type="compositionally biased region" description="Low complexity" evidence="3">
    <location>
        <begin position="362"/>
        <end position="376"/>
    </location>
</feature>
<dbReference type="GO" id="GO:0030950">
    <property type="term" value="P:establishment or maintenance of actin cytoskeleton polarity"/>
    <property type="evidence" value="ECO:0007669"/>
    <property type="project" value="TreeGrafter"/>
</dbReference>
<feature type="domain" description="SH3" evidence="4">
    <location>
        <begin position="164"/>
        <end position="225"/>
    </location>
</feature>
<keyword evidence="6" id="KW-1185">Reference proteome</keyword>
<dbReference type="SUPFAM" id="SSF50044">
    <property type="entry name" value="SH3-domain"/>
    <property type="match status" value="1"/>
</dbReference>
<dbReference type="PANTHER" id="PTHR47775:SF1">
    <property type="entry name" value="BUD SITE SELECTION PROTEIN 14"/>
    <property type="match status" value="1"/>
</dbReference>
<dbReference type="Pfam" id="PF00018">
    <property type="entry name" value="SH3_1"/>
    <property type="match status" value="1"/>
</dbReference>
<dbReference type="OrthoDB" id="196165at2759"/>
<reference evidence="6" key="1">
    <citation type="submission" date="2016-11" db="EMBL/GenBank/DDBJ databases">
        <authorList>
            <person name="Guldener U."/>
        </authorList>
    </citation>
    <scope>NUCLEOTIDE SEQUENCE [LARGE SCALE GENOMIC DNA]</scope>
</reference>
<feature type="region of interest" description="Disordered" evidence="3">
    <location>
        <begin position="334"/>
        <end position="382"/>
    </location>
</feature>
<dbReference type="PANTHER" id="PTHR47775">
    <property type="entry name" value="BUD SITE SELECTION PROTEIN 14"/>
    <property type="match status" value="1"/>
</dbReference>
<dbReference type="PROSITE" id="PS50002">
    <property type="entry name" value="SH3"/>
    <property type="match status" value="1"/>
</dbReference>
<gene>
    <name evidence="5" type="ORF">HGUI_00487</name>
</gene>
<dbReference type="Gene3D" id="2.30.30.40">
    <property type="entry name" value="SH3 Domains"/>
    <property type="match status" value="1"/>
</dbReference>
<organism evidence="5 6">
    <name type="scientific">Hanseniaspora guilliermondii</name>
    <dbReference type="NCBI Taxonomy" id="56406"/>
    <lineage>
        <taxon>Eukaryota</taxon>
        <taxon>Fungi</taxon>
        <taxon>Dikarya</taxon>
        <taxon>Ascomycota</taxon>
        <taxon>Saccharomycotina</taxon>
        <taxon>Saccharomycetes</taxon>
        <taxon>Saccharomycodales</taxon>
        <taxon>Saccharomycodaceae</taxon>
        <taxon>Hanseniaspora</taxon>
    </lineage>
</organism>
<dbReference type="InterPro" id="IPR036028">
    <property type="entry name" value="SH3-like_dom_sf"/>
</dbReference>
<proteinExistence type="predicted"/>
<dbReference type="VEuPathDB" id="FungiDB:HGUI_00487"/>
<dbReference type="GO" id="GO:0015630">
    <property type="term" value="C:microtubule cytoskeleton"/>
    <property type="evidence" value="ECO:0007669"/>
    <property type="project" value="TreeGrafter"/>
</dbReference>
<dbReference type="AlphaFoldDB" id="A0A1L0CU56"/>
<evidence type="ECO:0000256" key="1">
    <source>
        <dbReference type="ARBA" id="ARBA00022443"/>
    </source>
</evidence>
<dbReference type="SMART" id="SM00326">
    <property type="entry name" value="SH3"/>
    <property type="match status" value="1"/>
</dbReference>
<feature type="region of interest" description="Disordered" evidence="3">
    <location>
        <begin position="1"/>
        <end position="23"/>
    </location>
</feature>
<dbReference type="EMBL" id="FQNF01000006">
    <property type="protein sequence ID" value="SGZ38287.1"/>
    <property type="molecule type" value="Genomic_DNA"/>
</dbReference>
<dbReference type="Proteomes" id="UP000183365">
    <property type="component" value="Unassembled WGS sequence"/>
</dbReference>
<dbReference type="GO" id="GO:0051286">
    <property type="term" value="C:cell tip"/>
    <property type="evidence" value="ECO:0007669"/>
    <property type="project" value="TreeGrafter"/>
</dbReference>
<protein>
    <recommendedName>
        <fullName evidence="4">SH3 domain-containing protein</fullName>
    </recommendedName>
</protein>
<evidence type="ECO:0000256" key="3">
    <source>
        <dbReference type="SAM" id="MobiDB-lite"/>
    </source>
</evidence>
<dbReference type="InterPro" id="IPR053039">
    <property type="entry name" value="Polarity_Bud-Selection_Reg"/>
</dbReference>